<protein>
    <submittedName>
        <fullName evidence="1">Uncharacterized protein</fullName>
    </submittedName>
</protein>
<reference evidence="1" key="1">
    <citation type="journal article" date="2021" name="Proc. Natl. Acad. Sci. U.S.A.">
        <title>A Catalog of Tens of Thousands of Viruses from Human Metagenomes Reveals Hidden Associations with Chronic Diseases.</title>
        <authorList>
            <person name="Tisza M.J."/>
            <person name="Buck C.B."/>
        </authorList>
    </citation>
    <scope>NUCLEOTIDE SEQUENCE</scope>
    <source>
        <strain evidence="1">CtBtT5</strain>
    </source>
</reference>
<name>A0A8S5PZW9_9CAUD</name>
<proteinExistence type="predicted"/>
<accession>A0A8S5PZW9</accession>
<dbReference type="EMBL" id="BK015540">
    <property type="protein sequence ID" value="DAE11965.1"/>
    <property type="molecule type" value="Genomic_DNA"/>
</dbReference>
<sequence>MTRLKDYCIVRFIQGKKYLDFLLNPLIKSNISEYLPNEEMKNLHKVVYSMEDVDLG</sequence>
<evidence type="ECO:0000313" key="1">
    <source>
        <dbReference type="EMBL" id="DAE11965.1"/>
    </source>
</evidence>
<organism evidence="1">
    <name type="scientific">Myoviridae sp. ctBtT5</name>
    <dbReference type="NCBI Taxonomy" id="2825048"/>
    <lineage>
        <taxon>Viruses</taxon>
        <taxon>Duplodnaviria</taxon>
        <taxon>Heunggongvirae</taxon>
        <taxon>Uroviricota</taxon>
        <taxon>Caudoviricetes</taxon>
    </lineage>
</organism>